<dbReference type="AlphaFoldDB" id="B9S0W1"/>
<keyword evidence="2" id="KW-1185">Reference proteome</keyword>
<name>B9S0W1_RICCO</name>
<dbReference type="InParanoid" id="B9S0W1"/>
<reference evidence="2" key="1">
    <citation type="journal article" date="2010" name="Nat. Biotechnol.">
        <title>Draft genome sequence of the oilseed species Ricinus communis.</title>
        <authorList>
            <person name="Chan A.P."/>
            <person name="Crabtree J."/>
            <person name="Zhao Q."/>
            <person name="Lorenzi H."/>
            <person name="Orvis J."/>
            <person name="Puiu D."/>
            <person name="Melake-Berhan A."/>
            <person name="Jones K.M."/>
            <person name="Redman J."/>
            <person name="Chen G."/>
            <person name="Cahoon E.B."/>
            <person name="Gedil M."/>
            <person name="Stanke M."/>
            <person name="Haas B.J."/>
            <person name="Wortman J.R."/>
            <person name="Fraser-Liggett C.M."/>
            <person name="Ravel J."/>
            <person name="Rabinowicz P.D."/>
        </authorList>
    </citation>
    <scope>NUCLEOTIDE SEQUENCE [LARGE SCALE GENOMIC DNA]</scope>
    <source>
        <strain evidence="2">cv. Hale</strain>
    </source>
</reference>
<dbReference type="Proteomes" id="UP000008311">
    <property type="component" value="Unassembled WGS sequence"/>
</dbReference>
<evidence type="ECO:0000313" key="2">
    <source>
        <dbReference type="Proteomes" id="UP000008311"/>
    </source>
</evidence>
<sequence length="59" mass="6640">MESLEGTRARSFLNEFEGLKHSAGEAWIIVVDFNLIMKEEEKLGGSSPMHYLIEISKLG</sequence>
<organism evidence="1 2">
    <name type="scientific">Ricinus communis</name>
    <name type="common">Castor bean</name>
    <dbReference type="NCBI Taxonomy" id="3988"/>
    <lineage>
        <taxon>Eukaryota</taxon>
        <taxon>Viridiplantae</taxon>
        <taxon>Streptophyta</taxon>
        <taxon>Embryophyta</taxon>
        <taxon>Tracheophyta</taxon>
        <taxon>Spermatophyta</taxon>
        <taxon>Magnoliopsida</taxon>
        <taxon>eudicotyledons</taxon>
        <taxon>Gunneridae</taxon>
        <taxon>Pentapetalae</taxon>
        <taxon>rosids</taxon>
        <taxon>fabids</taxon>
        <taxon>Malpighiales</taxon>
        <taxon>Euphorbiaceae</taxon>
        <taxon>Acalyphoideae</taxon>
        <taxon>Acalypheae</taxon>
        <taxon>Ricinus</taxon>
    </lineage>
</organism>
<dbReference type="EMBL" id="EQ973841">
    <property type="protein sequence ID" value="EEF42775.1"/>
    <property type="molecule type" value="Genomic_DNA"/>
</dbReference>
<protein>
    <submittedName>
        <fullName evidence="1">Uncharacterized protein</fullName>
    </submittedName>
</protein>
<evidence type="ECO:0000313" key="1">
    <source>
        <dbReference type="EMBL" id="EEF42775.1"/>
    </source>
</evidence>
<proteinExistence type="predicted"/>
<gene>
    <name evidence="1" type="ORF">RCOM_1538460</name>
</gene>
<accession>B9S0W1</accession>